<protein>
    <recommendedName>
        <fullName evidence="6">Fumarate hydratase class II</fullName>
        <shortName evidence="6">Fumarase C</shortName>
        <ecNumber evidence="6">4.2.1.2</ecNumber>
    </recommendedName>
    <alternativeName>
        <fullName evidence="6">Aerobic fumarase</fullName>
    </alternativeName>
    <alternativeName>
        <fullName evidence="6">Iron-independent fumarase</fullName>
    </alternativeName>
</protein>
<feature type="domain" description="Fumarate lyase N-terminal" evidence="7">
    <location>
        <begin position="2"/>
        <end position="325"/>
    </location>
</feature>
<dbReference type="GO" id="GO:0005737">
    <property type="term" value="C:cytoplasm"/>
    <property type="evidence" value="ECO:0007669"/>
    <property type="project" value="UniProtKB-SubCell"/>
</dbReference>
<feature type="active site" description="Proton donor/acceptor" evidence="6">
    <location>
        <position position="171"/>
    </location>
</feature>
<dbReference type="GO" id="GO:0006099">
    <property type="term" value="P:tricarboxylic acid cycle"/>
    <property type="evidence" value="ECO:0007669"/>
    <property type="project" value="UniProtKB-UniRule"/>
</dbReference>
<evidence type="ECO:0000256" key="1">
    <source>
        <dbReference type="ARBA" id="ARBA00001494"/>
    </source>
</evidence>
<evidence type="ECO:0000313" key="10">
    <source>
        <dbReference type="Proteomes" id="UP000295198"/>
    </source>
</evidence>
<dbReference type="InterPro" id="IPR020557">
    <property type="entry name" value="Fumarate_lyase_CS"/>
</dbReference>
<dbReference type="PANTHER" id="PTHR11444:SF22">
    <property type="entry name" value="FUMARATE HYDRATASE CLASS II"/>
    <property type="match status" value="1"/>
</dbReference>
<dbReference type="PRINTS" id="PR00145">
    <property type="entry name" value="ARGSUCLYASE"/>
</dbReference>
<dbReference type="InterPro" id="IPR018951">
    <property type="entry name" value="Fumarase_C_C"/>
</dbReference>
<evidence type="ECO:0000256" key="4">
    <source>
        <dbReference type="ARBA" id="ARBA00022532"/>
    </source>
</evidence>
<gene>
    <name evidence="6" type="primary">fumC</name>
    <name evidence="9" type="ORF">EKO23_02875</name>
</gene>
<comment type="subunit">
    <text evidence="6">Homotetramer.</text>
</comment>
<evidence type="ECO:0000256" key="6">
    <source>
        <dbReference type="HAMAP-Rule" id="MF_00743"/>
    </source>
</evidence>
<comment type="pathway">
    <text evidence="6">Carbohydrate metabolism; tricarboxylic acid cycle; (S)-malate from fumarate: step 1/1.</text>
</comment>
<dbReference type="InterPro" id="IPR008948">
    <property type="entry name" value="L-Aspartase-like"/>
</dbReference>
<dbReference type="EC" id="4.2.1.2" evidence="6"/>
<evidence type="ECO:0000256" key="5">
    <source>
        <dbReference type="ARBA" id="ARBA00023239"/>
    </source>
</evidence>
<comment type="similarity">
    <text evidence="2 6">Belongs to the class-II fumarase/aspartase family. Fumarase subfamily.</text>
</comment>
<feature type="site" description="Important for catalytic activity" evidence="6">
    <location>
        <position position="314"/>
    </location>
</feature>
<dbReference type="Pfam" id="PF00206">
    <property type="entry name" value="Lyase_1"/>
    <property type="match status" value="1"/>
</dbReference>
<dbReference type="PRINTS" id="PR00149">
    <property type="entry name" value="FUMRATELYASE"/>
</dbReference>
<evidence type="ECO:0000259" key="8">
    <source>
        <dbReference type="Pfam" id="PF10415"/>
    </source>
</evidence>
<keyword evidence="5 6" id="KW-0456">Lyase</keyword>
<dbReference type="FunFam" id="1.10.40.30:FF:000002">
    <property type="entry name" value="Fumarate hydratase class II"/>
    <property type="match status" value="1"/>
</dbReference>
<proteinExistence type="inferred from homology"/>
<keyword evidence="4 6" id="KW-0816">Tricarboxylic acid cycle</keyword>
<comment type="function">
    <text evidence="6">Involved in the TCA cycle. Catalyzes the stereospecific interconversion of fumarate to L-malate.</text>
</comment>
<dbReference type="AlphaFoldDB" id="A0A4Q4ZJD6"/>
<keyword evidence="10" id="KW-1185">Reference proteome</keyword>
<dbReference type="PROSITE" id="PS00163">
    <property type="entry name" value="FUMARATE_LYASES"/>
    <property type="match status" value="1"/>
</dbReference>
<feature type="binding site" evidence="6">
    <location>
        <position position="170"/>
    </location>
    <ligand>
        <name>substrate</name>
    </ligand>
</feature>
<dbReference type="UniPathway" id="UPA00223">
    <property type="reaction ID" value="UER01007"/>
</dbReference>
<dbReference type="InterPro" id="IPR022761">
    <property type="entry name" value="Fumarate_lyase_N"/>
</dbReference>
<feature type="active site" evidence="6">
    <location>
        <position position="301"/>
    </location>
</feature>
<dbReference type="InterPro" id="IPR005677">
    <property type="entry name" value="Fum_hydII"/>
</dbReference>
<dbReference type="GO" id="GO:0004333">
    <property type="term" value="F:fumarate hydratase activity"/>
    <property type="evidence" value="ECO:0007669"/>
    <property type="project" value="UniProtKB-UniRule"/>
</dbReference>
<comment type="catalytic activity">
    <reaction evidence="6">
        <text>(S)-malate = fumarate + H2O</text>
        <dbReference type="Rhea" id="RHEA:12460"/>
        <dbReference type="ChEBI" id="CHEBI:15377"/>
        <dbReference type="ChEBI" id="CHEBI:15589"/>
        <dbReference type="ChEBI" id="CHEBI:29806"/>
        <dbReference type="EC" id="4.2.1.2"/>
    </reaction>
</comment>
<dbReference type="EMBL" id="SDKM01000003">
    <property type="protein sequence ID" value="RYP88442.1"/>
    <property type="molecule type" value="Genomic_DNA"/>
</dbReference>
<dbReference type="GO" id="GO:0006106">
    <property type="term" value="P:fumarate metabolic process"/>
    <property type="evidence" value="ECO:0007669"/>
    <property type="project" value="InterPro"/>
</dbReference>
<dbReference type="SUPFAM" id="SSF48557">
    <property type="entry name" value="L-aspartase-like"/>
    <property type="match status" value="1"/>
</dbReference>
<keyword evidence="3 6" id="KW-0963">Cytoplasm</keyword>
<dbReference type="OrthoDB" id="9802809at2"/>
<feature type="binding site" evidence="6">
    <location>
        <begin position="307"/>
        <end position="309"/>
    </location>
    <ligand>
        <name>substrate</name>
    </ligand>
</feature>
<dbReference type="InterPro" id="IPR024083">
    <property type="entry name" value="Fumarase/histidase_N"/>
</dbReference>
<comment type="miscellaneous">
    <text evidence="6">There are 2 substrate-binding sites: the catalytic A site, and the non-catalytic B site that may play a role in the transfer of substrate or product between the active site and the solvent. Alternatively, the B site may bind allosteric effectors.</text>
</comment>
<feature type="binding site" evidence="6">
    <location>
        <begin position="122"/>
        <end position="124"/>
    </location>
    <ligand>
        <name>substrate</name>
    </ligand>
</feature>
<evidence type="ECO:0000256" key="2">
    <source>
        <dbReference type="ARBA" id="ARBA00009084"/>
    </source>
</evidence>
<dbReference type="Gene3D" id="1.10.40.30">
    <property type="entry name" value="Fumarase/aspartase (C-terminal domain)"/>
    <property type="match status" value="1"/>
</dbReference>
<accession>A0A4Q4ZJD6</accession>
<feature type="domain" description="Fumarase C C-terminal" evidence="8">
    <location>
        <begin position="391"/>
        <end position="449"/>
    </location>
</feature>
<evidence type="ECO:0000313" key="9">
    <source>
        <dbReference type="EMBL" id="RYP88442.1"/>
    </source>
</evidence>
<dbReference type="Proteomes" id="UP000295198">
    <property type="component" value="Unassembled WGS sequence"/>
</dbReference>
<dbReference type="InterPro" id="IPR000362">
    <property type="entry name" value="Fumarate_lyase_fam"/>
</dbReference>
<evidence type="ECO:0000256" key="3">
    <source>
        <dbReference type="ARBA" id="ARBA00022490"/>
    </source>
</evidence>
<dbReference type="HAMAP" id="MF_00743">
    <property type="entry name" value="FumaraseC"/>
    <property type="match status" value="1"/>
</dbReference>
<dbReference type="Gene3D" id="1.20.200.10">
    <property type="entry name" value="Fumarase/aspartase (Central domain)"/>
    <property type="match status" value="1"/>
</dbReference>
<name>A0A4Q4ZJD6_9ACTN</name>
<dbReference type="Gene3D" id="1.10.275.10">
    <property type="entry name" value="Fumarase/aspartase (N-terminal domain)"/>
    <property type="match status" value="1"/>
</dbReference>
<dbReference type="PANTHER" id="PTHR11444">
    <property type="entry name" value="ASPARTATEAMMONIA/ARGININOSUCCINATE/ADENYLOSUCCINATE LYASE"/>
    <property type="match status" value="1"/>
</dbReference>
<dbReference type="FunFam" id="1.20.200.10:FF:000001">
    <property type="entry name" value="Fumarate hydratase, mitochondrial"/>
    <property type="match status" value="1"/>
</dbReference>
<feature type="binding site" description="in site B" evidence="6">
    <location>
        <begin position="112"/>
        <end position="115"/>
    </location>
    <ligand>
        <name>substrate</name>
    </ligand>
</feature>
<organism evidence="9 10">
    <name type="scientific">Nocardioides guangzhouensis</name>
    <dbReference type="NCBI Taxonomy" id="2497878"/>
    <lineage>
        <taxon>Bacteria</taxon>
        <taxon>Bacillati</taxon>
        <taxon>Actinomycetota</taxon>
        <taxon>Actinomycetes</taxon>
        <taxon>Propionibacteriales</taxon>
        <taxon>Nocardioidaceae</taxon>
        <taxon>Nocardioides</taxon>
    </lineage>
</organism>
<reference evidence="9 10" key="1">
    <citation type="submission" date="2019-01" db="EMBL/GenBank/DDBJ databases">
        <title>Nocardioides guangzhouensis sp. nov., an actinobacterium isolated from soil.</title>
        <authorList>
            <person name="Fu Y."/>
            <person name="Cai Y."/>
            <person name="Lin Z."/>
            <person name="Chen P."/>
        </authorList>
    </citation>
    <scope>NUCLEOTIDE SEQUENCE [LARGE SCALE GENOMIC DNA]</scope>
    <source>
        <strain evidence="9 10">130</strain>
    </source>
</reference>
<dbReference type="NCBIfam" id="NF008909">
    <property type="entry name" value="PRK12273.1"/>
    <property type="match status" value="1"/>
</dbReference>
<dbReference type="RefSeq" id="WP_134714186.1">
    <property type="nucleotide sequence ID" value="NZ_SDKM01000003.1"/>
</dbReference>
<comment type="catalytic activity">
    <reaction evidence="1">
        <text>L-aspartate = fumarate + NH4(+)</text>
        <dbReference type="Rhea" id="RHEA:16601"/>
        <dbReference type="ChEBI" id="CHEBI:28938"/>
        <dbReference type="ChEBI" id="CHEBI:29806"/>
        <dbReference type="ChEBI" id="CHEBI:29991"/>
        <dbReference type="EC" id="4.3.1.1"/>
    </reaction>
</comment>
<sequence length="450" mass="47414">MGEVRVPADALWRAQTQRAVENFPISGSTLEGSHLVALARVKAAAAVVNARLGVLDADIAEAIRAAAEEVVAGRHHDHFPVDVFQTGSGTSSNMNMNEVLASLASRRGVEAHPNDHVNASQSSNDTFPTSIHVAAVTATHTDLLPALDHLASAFERRAEEFADVVKAGRTHLMDATPVTLGQELSGYAAVLRLGVERLESTLPRVAELPLGGTAVGTGINTPEGFAAAVIAELSDRTGLRFTEARNHFEAQGGRDALVELSGQLRVVAVGLTKICNDLRWMSSGPTTGLAEIHLPDLQPGSSIMPGKVNPVVPEAVLMVCAQVVGNDAAVATAGAAGNFELNVMMPVIARNLLESIRLLSTATRLLADRCVDGITADVDRMRAYAESSPSIVTPLNRYVGYEKAAAIAKKAMQDGTTIRETVLDLGLVADGTLTEQQLDDALDVKGMTHP</sequence>
<feature type="binding site" evidence="6">
    <location>
        <begin position="88"/>
        <end position="90"/>
    </location>
    <ligand>
        <name>substrate</name>
    </ligand>
</feature>
<comment type="subcellular location">
    <subcellularLocation>
        <location evidence="6">Cytoplasm</location>
    </subcellularLocation>
</comment>
<dbReference type="GO" id="GO:0008797">
    <property type="term" value="F:aspartate ammonia-lyase activity"/>
    <property type="evidence" value="ECO:0007669"/>
    <property type="project" value="UniProtKB-EC"/>
</dbReference>
<feature type="binding site" evidence="6">
    <location>
        <position position="302"/>
    </location>
    <ligand>
        <name>substrate</name>
    </ligand>
</feature>
<dbReference type="Pfam" id="PF10415">
    <property type="entry name" value="FumaraseC_C"/>
    <property type="match status" value="1"/>
</dbReference>
<evidence type="ECO:0000259" key="7">
    <source>
        <dbReference type="Pfam" id="PF00206"/>
    </source>
</evidence>
<comment type="caution">
    <text evidence="9">The sequence shown here is derived from an EMBL/GenBank/DDBJ whole genome shotgun (WGS) entry which is preliminary data.</text>
</comment>